<proteinExistence type="inferred from homology"/>
<organism evidence="2 3">
    <name type="scientific">Pristionchus pacificus</name>
    <name type="common">Parasitic nematode worm</name>
    <dbReference type="NCBI Taxonomy" id="54126"/>
    <lineage>
        <taxon>Eukaryota</taxon>
        <taxon>Metazoa</taxon>
        <taxon>Ecdysozoa</taxon>
        <taxon>Nematoda</taxon>
        <taxon>Chromadorea</taxon>
        <taxon>Rhabditida</taxon>
        <taxon>Rhabditina</taxon>
        <taxon>Diplogasteromorpha</taxon>
        <taxon>Diplogasteroidea</taxon>
        <taxon>Neodiplogasteridae</taxon>
        <taxon>Pristionchus</taxon>
    </lineage>
</organism>
<protein>
    <submittedName>
        <fullName evidence="2">G protein-coupled receptor</fullName>
    </submittedName>
</protein>
<dbReference type="InterPro" id="IPR004151">
    <property type="entry name" value="7TM_GPCR_serpentine_rcpt_Sre"/>
</dbReference>
<dbReference type="PANTHER" id="PTHR47518">
    <property type="entry name" value="SERPENTINE RECEPTOR CLASS EPSILON-13-RELATED"/>
    <property type="match status" value="1"/>
</dbReference>
<dbReference type="GO" id="GO:0007606">
    <property type="term" value="P:sensory perception of chemical stimulus"/>
    <property type="evidence" value="ECO:0007669"/>
    <property type="project" value="InterPro"/>
</dbReference>
<accession>A0A8R1UN34</accession>
<reference evidence="2" key="2">
    <citation type="submission" date="2022-06" db="UniProtKB">
        <authorList>
            <consortium name="EnsemblMetazoa"/>
        </authorList>
    </citation>
    <scope>IDENTIFICATION</scope>
    <source>
        <strain evidence="2">PS312</strain>
    </source>
</reference>
<dbReference type="OrthoDB" id="5834256at2759"/>
<evidence type="ECO:0000313" key="3">
    <source>
        <dbReference type="Proteomes" id="UP000005239"/>
    </source>
</evidence>
<dbReference type="InterPro" id="IPR052854">
    <property type="entry name" value="Serpentine_rcpt_epsilon"/>
</dbReference>
<dbReference type="PANTHER" id="PTHR47518:SF9">
    <property type="entry name" value="SERPENTINE RECEPTOR, CLASS T"/>
    <property type="match status" value="1"/>
</dbReference>
<reference evidence="3" key="1">
    <citation type="journal article" date="2008" name="Nat. Genet.">
        <title>The Pristionchus pacificus genome provides a unique perspective on nematode lifestyle and parasitism.</title>
        <authorList>
            <person name="Dieterich C."/>
            <person name="Clifton S.W."/>
            <person name="Schuster L.N."/>
            <person name="Chinwalla A."/>
            <person name="Delehaunty K."/>
            <person name="Dinkelacker I."/>
            <person name="Fulton L."/>
            <person name="Fulton R."/>
            <person name="Godfrey J."/>
            <person name="Minx P."/>
            <person name="Mitreva M."/>
            <person name="Roeseler W."/>
            <person name="Tian H."/>
            <person name="Witte H."/>
            <person name="Yang S.P."/>
            <person name="Wilson R.K."/>
            <person name="Sommer R.J."/>
        </authorList>
    </citation>
    <scope>NUCLEOTIDE SEQUENCE [LARGE SCALE GENOMIC DNA]</scope>
    <source>
        <strain evidence="3">PS312</strain>
    </source>
</reference>
<sequence length="643" mass="73485">MNNGSKHDEWKICEDSTSQIFVIMYIVGFYITQFLIGYIICELSVIVHYIIVLCTDNPSGEALKPIDMVRFIVYSYLLPAVLCSTIERLAATIFVTKMLAGANEEEEEAIPSKLQCLRPEGWQQIEKDGELATCNTSTWTLSIGRSPFDEGAAYRLRAYVAIGIELCVYVVIIALFLVNRHRIRQRASSHYAKLTSRFQLAENIRACRFLLIFVFIDSLITITDSVMDVGFSIGTDFDPSRCAYDQSYLPTFAVYHIFTILFELSSPCALATVGHGAYRNQLRKLLGLRNVLGNKRSKTRIWNVSSDQVQTTTNTDNYFTQLTNEWEGPAKNKRKQQDYRRRHTADGMNNASLVEPTQWKVFYITLFFLGYIICELSVVVHYIFVLITDNPDSKVLKPIDMVRFVVYSYLLPAVLCSTIERLAATTFVTKYENMRPWGYVFVSQIVSVAIIVCLNVFVNEGAAYRLRTYMAICIELCVYVVIIALFLVNRHRIRQRASSNYARLTSRFQLVENIRACRFLLIFVFIDSVITITDSVMEVGFNILTDFDPSRCAYYPGYLPTFTAYHSFTILLELTSPCALATVGHGAYRNQLRKLLVQTTATTDQYFTQLTNVWEGPSKNKRIRLHRDVVTASGVRIRESIKM</sequence>
<dbReference type="Pfam" id="PF03125">
    <property type="entry name" value="Sre"/>
    <property type="match status" value="2"/>
</dbReference>
<dbReference type="Proteomes" id="UP000005239">
    <property type="component" value="Unassembled WGS sequence"/>
</dbReference>
<gene>
    <name evidence="2" type="primary">WBGene00273280</name>
</gene>
<dbReference type="EnsemblMetazoa" id="PPA34911.1">
    <property type="protein sequence ID" value="PPA34911.1"/>
    <property type="gene ID" value="WBGene00273280"/>
</dbReference>
<evidence type="ECO:0000313" key="2">
    <source>
        <dbReference type="EnsemblMetazoa" id="PPA34911.1"/>
    </source>
</evidence>
<evidence type="ECO:0000256" key="1">
    <source>
        <dbReference type="ARBA" id="ARBA00006803"/>
    </source>
</evidence>
<keyword evidence="3" id="KW-1185">Reference proteome</keyword>
<dbReference type="GO" id="GO:0016020">
    <property type="term" value="C:membrane"/>
    <property type="evidence" value="ECO:0007669"/>
    <property type="project" value="InterPro"/>
</dbReference>
<dbReference type="AlphaFoldDB" id="A0A2A6C7W2"/>
<accession>A0A2A6C7W2</accession>
<name>A0A2A6C7W2_PRIPA</name>
<comment type="similarity">
    <text evidence="1">Belongs to the nematode receptor-like protein sre family.</text>
</comment>